<feature type="compositionally biased region" description="Low complexity" evidence="10">
    <location>
        <begin position="1643"/>
        <end position="1654"/>
    </location>
</feature>
<dbReference type="Pfam" id="PF00443">
    <property type="entry name" value="UCH"/>
    <property type="match status" value="1"/>
</dbReference>
<dbReference type="GO" id="GO:0005829">
    <property type="term" value="C:cytosol"/>
    <property type="evidence" value="ECO:0007669"/>
    <property type="project" value="TreeGrafter"/>
</dbReference>
<feature type="compositionally biased region" description="Low complexity" evidence="10">
    <location>
        <begin position="711"/>
        <end position="732"/>
    </location>
</feature>
<feature type="region of interest" description="Disordered" evidence="10">
    <location>
        <begin position="61"/>
        <end position="81"/>
    </location>
</feature>
<feature type="compositionally biased region" description="Low complexity" evidence="10">
    <location>
        <begin position="1105"/>
        <end position="1118"/>
    </location>
</feature>
<evidence type="ECO:0000256" key="5">
    <source>
        <dbReference type="ARBA" id="ARBA00022670"/>
    </source>
</evidence>
<evidence type="ECO:0000259" key="11">
    <source>
        <dbReference type="PROSITE" id="PS50235"/>
    </source>
</evidence>
<evidence type="ECO:0000256" key="10">
    <source>
        <dbReference type="SAM" id="MobiDB-lite"/>
    </source>
</evidence>
<feature type="region of interest" description="Disordered" evidence="10">
    <location>
        <begin position="1437"/>
        <end position="1473"/>
    </location>
</feature>
<keyword evidence="6" id="KW-0833">Ubl conjugation pathway</keyword>
<feature type="compositionally biased region" description="Acidic residues" evidence="10">
    <location>
        <begin position="457"/>
        <end position="470"/>
    </location>
</feature>
<dbReference type="EC" id="3.4.19.12" evidence="4"/>
<dbReference type="OrthoDB" id="289038at2759"/>
<dbReference type="InterPro" id="IPR038765">
    <property type="entry name" value="Papain-like_cys_pep_sf"/>
</dbReference>
<evidence type="ECO:0000313" key="12">
    <source>
        <dbReference type="EMBL" id="CBN80109.1"/>
    </source>
</evidence>
<evidence type="ECO:0000256" key="1">
    <source>
        <dbReference type="ARBA" id="ARBA00000707"/>
    </source>
</evidence>
<keyword evidence="5 12" id="KW-0645">Protease</keyword>
<evidence type="ECO:0000256" key="3">
    <source>
        <dbReference type="ARBA" id="ARBA00009085"/>
    </source>
</evidence>
<keyword evidence="8" id="KW-0788">Thiol protease</keyword>
<keyword evidence="9" id="KW-0539">Nucleus</keyword>
<feature type="compositionally biased region" description="Low complexity" evidence="10">
    <location>
        <begin position="142"/>
        <end position="156"/>
    </location>
</feature>
<feature type="domain" description="USP" evidence="11">
    <location>
        <begin position="96"/>
        <end position="495"/>
    </location>
</feature>
<feature type="region of interest" description="Disordered" evidence="10">
    <location>
        <begin position="1166"/>
        <end position="1193"/>
    </location>
</feature>
<feature type="region of interest" description="Disordered" evidence="10">
    <location>
        <begin position="1216"/>
        <end position="1318"/>
    </location>
</feature>
<organism evidence="12 13">
    <name type="scientific">Ectocarpus siliculosus</name>
    <name type="common">Brown alga</name>
    <name type="synonym">Conferva siliculosa</name>
    <dbReference type="NCBI Taxonomy" id="2880"/>
    <lineage>
        <taxon>Eukaryota</taxon>
        <taxon>Sar</taxon>
        <taxon>Stramenopiles</taxon>
        <taxon>Ochrophyta</taxon>
        <taxon>PX clade</taxon>
        <taxon>Phaeophyceae</taxon>
        <taxon>Ectocarpales</taxon>
        <taxon>Ectocarpaceae</taxon>
        <taxon>Ectocarpus</taxon>
    </lineage>
</organism>
<evidence type="ECO:0000256" key="7">
    <source>
        <dbReference type="ARBA" id="ARBA00022801"/>
    </source>
</evidence>
<keyword evidence="13" id="KW-1185">Reference proteome</keyword>
<protein>
    <recommendedName>
        <fullName evidence="4">ubiquitinyl hydrolase 1</fullName>
        <ecNumber evidence="4">3.4.19.12</ecNumber>
    </recommendedName>
</protein>
<feature type="region of interest" description="Disordered" evidence="10">
    <location>
        <begin position="816"/>
        <end position="951"/>
    </location>
</feature>
<reference evidence="12 13" key="1">
    <citation type="journal article" date="2010" name="Nature">
        <title>The Ectocarpus genome and the independent evolution of multicellularity in brown algae.</title>
        <authorList>
            <person name="Cock J.M."/>
            <person name="Sterck L."/>
            <person name="Rouze P."/>
            <person name="Scornet D."/>
            <person name="Allen A.E."/>
            <person name="Amoutzias G."/>
            <person name="Anthouard V."/>
            <person name="Artiguenave F."/>
            <person name="Aury J.M."/>
            <person name="Badger J.H."/>
            <person name="Beszteri B."/>
            <person name="Billiau K."/>
            <person name="Bonnet E."/>
            <person name="Bothwell J.H."/>
            <person name="Bowler C."/>
            <person name="Boyen C."/>
            <person name="Brownlee C."/>
            <person name="Carrano C.J."/>
            <person name="Charrier B."/>
            <person name="Cho G.Y."/>
            <person name="Coelho S.M."/>
            <person name="Collen J."/>
            <person name="Corre E."/>
            <person name="Da Silva C."/>
            <person name="Delage L."/>
            <person name="Delaroque N."/>
            <person name="Dittami S.M."/>
            <person name="Doulbeau S."/>
            <person name="Elias M."/>
            <person name="Farnham G."/>
            <person name="Gachon C.M."/>
            <person name="Gschloessl B."/>
            <person name="Heesch S."/>
            <person name="Jabbari K."/>
            <person name="Jubin C."/>
            <person name="Kawai H."/>
            <person name="Kimura K."/>
            <person name="Kloareg B."/>
            <person name="Kupper F.C."/>
            <person name="Lang D."/>
            <person name="Le Bail A."/>
            <person name="Leblanc C."/>
            <person name="Lerouge P."/>
            <person name="Lohr M."/>
            <person name="Lopez P.J."/>
            <person name="Martens C."/>
            <person name="Maumus F."/>
            <person name="Michel G."/>
            <person name="Miranda-Saavedra D."/>
            <person name="Morales J."/>
            <person name="Moreau H."/>
            <person name="Motomura T."/>
            <person name="Nagasato C."/>
            <person name="Napoli C.A."/>
            <person name="Nelson D.R."/>
            <person name="Nyvall-Collen P."/>
            <person name="Peters A.F."/>
            <person name="Pommier C."/>
            <person name="Potin P."/>
            <person name="Poulain J."/>
            <person name="Quesneville H."/>
            <person name="Read B."/>
            <person name="Rensing S.A."/>
            <person name="Ritter A."/>
            <person name="Rousvoal S."/>
            <person name="Samanta M."/>
            <person name="Samson G."/>
            <person name="Schroeder D.C."/>
            <person name="Segurens B."/>
            <person name="Strittmatter M."/>
            <person name="Tonon T."/>
            <person name="Tregear J.W."/>
            <person name="Valentin K."/>
            <person name="von Dassow P."/>
            <person name="Yamagishi T."/>
            <person name="Van de Peer Y."/>
            <person name="Wincker P."/>
        </authorList>
    </citation>
    <scope>NUCLEOTIDE SEQUENCE [LARGE SCALE GENOMIC DNA]</scope>
    <source>
        <strain evidence="13">Ec32 / CCAP1310/4</strain>
    </source>
</reference>
<feature type="compositionally biased region" description="Gly residues" evidence="10">
    <location>
        <begin position="178"/>
        <end position="187"/>
    </location>
</feature>
<gene>
    <name evidence="12" type="ORF">Esi_0031_0105</name>
</gene>
<proteinExistence type="inferred from homology"/>
<dbReference type="PROSITE" id="PS00972">
    <property type="entry name" value="USP_1"/>
    <property type="match status" value="1"/>
</dbReference>
<comment type="catalytic activity">
    <reaction evidence="1">
        <text>Thiol-dependent hydrolysis of ester, thioester, amide, peptide and isopeptide bonds formed by the C-terminal Gly of ubiquitin (a 76-residue protein attached to proteins as an intracellular targeting signal).</text>
        <dbReference type="EC" id="3.4.19.12"/>
    </reaction>
</comment>
<evidence type="ECO:0000256" key="6">
    <source>
        <dbReference type="ARBA" id="ARBA00022786"/>
    </source>
</evidence>
<dbReference type="InParanoid" id="D8LKX6"/>
<feature type="region of interest" description="Disordered" evidence="10">
    <location>
        <begin position="1495"/>
        <end position="1538"/>
    </location>
</feature>
<feature type="compositionally biased region" description="Gly residues" evidence="10">
    <location>
        <begin position="1504"/>
        <end position="1532"/>
    </location>
</feature>
<feature type="region of interest" description="Disordered" evidence="10">
    <location>
        <begin position="132"/>
        <end position="188"/>
    </location>
</feature>
<dbReference type="PANTHER" id="PTHR24006:SF722">
    <property type="entry name" value="UBIQUITIN CARBOXYL-TERMINAL HYDROLASE 48"/>
    <property type="match status" value="1"/>
</dbReference>
<feature type="compositionally biased region" description="Low complexity" evidence="10">
    <location>
        <begin position="62"/>
        <end position="81"/>
    </location>
</feature>
<accession>D8LKX6</accession>
<name>D8LKX6_ECTSI</name>
<comment type="similarity">
    <text evidence="3">Belongs to the peptidase C19 family.</text>
</comment>
<sequence length="1693" mass="176519">MRYSDLYPRCTREDHVRKKNCSNNPRCLYGLGEGKEGIWSRKPALIAALGEDMSGMVKELPSESTRAATAAAGGSSAGPGDAVVPFPPPRMQRQPTGLKNLGATCYLNSQLQALFANKAFRDGVFSWRPSVPAAGGEGGSSARGSGANGKSDAGAGAAAGAGSSNGGGGEGDATWVSNGGGGGGRAAGEGVDSVDLEVASSDNAIMRELQMVFGHMQEGISKVYDPAGFPALLRMDTGSQQDPQEFSNFFRILLERCFQRSPTPLRTLVQDTFCGEVAYITRCLKCKAGPRQQRTFNDLVLQINHHRSIETILDGHLEHEILVGANQYNCEKCGKKQDAETMTELVRLPPVLSLQLVRYEYDLKTMAKKKIKAAISLPPTLDMGPRLGPRGDGSKVGGGERGKGVSPKGGKGSNGDDDEEYVYELRCVLYHKGSNVHSGHIVAEADDSDGGRKQVEDQDQAEEGDSDDSDGDAKNPAQAKQSTASKGKRKAHARGSAVAGRQRGKRSKVVEEEEDDDVMLDNGQEHGPDDTHLHESLRGKGGAAPSQPRGNQPWCPNCLGDNRLPGEKTMGSDSKRCPGCGLHTHARCRRKRPEASPGAAGATGGAGAADGSWACDECKRREDGVVVAGGDDPVWLRLKAARLDGGFKVSSLSPLQPSSTAAAAAAAASRGSPSRVVMQAISSLGSATVAAAAAAAAAAFRPASRPPHSPAMPEAAAAAAAAAPAATTTGDAAQDRDSDHKANSGDKDDQTFSAHLARSSRRTNGGGEGAGSKEGHSQTEAASTPALTALTALTPVRRRRGDAEARRAAAALARIEKTEAEEQEEEKFCGTPYDAIVPAGGTTRGSRQGPRLGSGGAGGGDDAKAEWQENGAQQAPDASAHVRGGGGAREDGAAVSADADDEREETEVVESKVGGVVAEDGDGCGGGRGGGDDGSVGSGKGGQAGAKKPRGSEDAYMLIYVKRGVAWGPSSAERDAEKLPEDVLAAVQASNETLLANVDRYDCEKLVLDGDMQDRRELYARIFGPPLKPAPPAGRKGKGKGPAQAIVIDQENNAGVGEEEEEEEEEAEEEEEEDKADDGKGHEEPGDGPAAKRARRRSRADSCTADEGTTAAAAAAAGGDDEDVGGDGNEARQAAAVSAIVAAAAEADESTTQEELDFAQAVAASLAQSPTAATAAADSEEEEGQEELPGNIPESEFFWVEAEWLRQWIVGQRADHNASEGGEAGGGGSEMMEVEETTKAAGEGEASDDAGAADAGDGPEPDGAAVAAHSSGGGPEEEATGGPVPRREEEEEEEEGAPEEEGNPGSDESSVCFSHDADGVEGDVAGTTCRIATDDNKEQVLLTEEVEEETPCVFTERLTNVPLLCPHGGLHPASVSKFKLVTRAAYEGILSTVCMPRPDYHLSASNYYCSLCVKDHIGQKESNVNVSRESGQLLAELEKPEPSWPPPQQQQREGTRAARGRGGGRGSGASPQVPFAISRKWVADLKVCHDQFLRNAGKSSSNSQGGGGKGKGSGGGKGRGRGGQGGGAGGEPVGAMRLPDGRVNQNITCEHGNLVGGKSGRRKYRWISPRGWEMVKNLFPLAEEVEYPAGTQPCSQCEEQDKDEMKLKLDLRQAKSAELVTGPSLKGLWKRSDALPPRLLAHSRGGSSSSSNSRQASLKARGRPGGGGTLPRFLLVFWVRSYAALRCGLWGRS</sequence>
<dbReference type="GO" id="GO:0005634">
    <property type="term" value="C:nucleus"/>
    <property type="evidence" value="ECO:0007669"/>
    <property type="project" value="UniProtKB-SubCell"/>
</dbReference>
<feature type="compositionally biased region" description="Gly residues" evidence="10">
    <location>
        <begin position="157"/>
        <end position="171"/>
    </location>
</feature>
<dbReference type="InterPro" id="IPR050164">
    <property type="entry name" value="Peptidase_C19"/>
</dbReference>
<evidence type="ECO:0000313" key="13">
    <source>
        <dbReference type="Proteomes" id="UP000002630"/>
    </source>
</evidence>
<evidence type="ECO:0000256" key="2">
    <source>
        <dbReference type="ARBA" id="ARBA00004123"/>
    </source>
</evidence>
<feature type="compositionally biased region" description="Gly residues" evidence="10">
    <location>
        <begin position="923"/>
        <end position="944"/>
    </location>
</feature>
<dbReference type="GO" id="GO:0016579">
    <property type="term" value="P:protein deubiquitination"/>
    <property type="evidence" value="ECO:0007669"/>
    <property type="project" value="InterPro"/>
</dbReference>
<feature type="compositionally biased region" description="Acidic residues" evidence="10">
    <location>
        <begin position="898"/>
        <end position="908"/>
    </location>
</feature>
<dbReference type="STRING" id="2880.D8LKX6"/>
<dbReference type="GO" id="GO:0004843">
    <property type="term" value="F:cysteine-type deubiquitinase activity"/>
    <property type="evidence" value="ECO:0007669"/>
    <property type="project" value="UniProtKB-EC"/>
</dbReference>
<feature type="compositionally biased region" description="Basic and acidic residues" evidence="10">
    <location>
        <begin position="523"/>
        <end position="538"/>
    </location>
</feature>
<feature type="region of interest" description="Disordered" evidence="10">
    <location>
        <begin position="585"/>
        <end position="609"/>
    </location>
</feature>
<feature type="region of interest" description="Disordered" evidence="10">
    <location>
        <begin position="1639"/>
        <end position="1664"/>
    </location>
</feature>
<dbReference type="Proteomes" id="UP000002630">
    <property type="component" value="Unassembled WGS sequence"/>
</dbReference>
<dbReference type="InterPro" id="IPR018200">
    <property type="entry name" value="USP_CS"/>
</dbReference>
<feature type="compositionally biased region" description="Low complexity" evidence="10">
    <location>
        <begin position="1239"/>
        <end position="1270"/>
    </location>
</feature>
<dbReference type="Gene3D" id="3.90.70.10">
    <property type="entry name" value="Cysteine proteinases"/>
    <property type="match status" value="1"/>
</dbReference>
<comment type="subcellular location">
    <subcellularLocation>
        <location evidence="2">Nucleus</location>
    </subcellularLocation>
</comment>
<keyword evidence="7" id="KW-0378">Hydrolase</keyword>
<dbReference type="InterPro" id="IPR028889">
    <property type="entry name" value="USP"/>
</dbReference>
<dbReference type="PROSITE" id="PS50235">
    <property type="entry name" value="USP_3"/>
    <property type="match status" value="1"/>
</dbReference>
<evidence type="ECO:0000256" key="8">
    <source>
        <dbReference type="ARBA" id="ARBA00022807"/>
    </source>
</evidence>
<feature type="compositionally biased region" description="Basic and acidic residues" evidence="10">
    <location>
        <begin position="733"/>
        <end position="750"/>
    </location>
</feature>
<feature type="region of interest" description="Disordered" evidence="10">
    <location>
        <begin position="703"/>
        <end position="804"/>
    </location>
</feature>
<dbReference type="InterPro" id="IPR001394">
    <property type="entry name" value="Peptidase_C19_UCH"/>
</dbReference>
<dbReference type="SUPFAM" id="SSF54001">
    <property type="entry name" value="Cysteine proteinases"/>
    <property type="match status" value="1"/>
</dbReference>
<evidence type="ECO:0000256" key="9">
    <source>
        <dbReference type="ARBA" id="ARBA00023242"/>
    </source>
</evidence>
<feature type="region of interest" description="Disordered" evidence="10">
    <location>
        <begin position="378"/>
        <end position="417"/>
    </location>
</feature>
<dbReference type="EMBL" id="FN649760">
    <property type="protein sequence ID" value="CBN80109.1"/>
    <property type="molecule type" value="Genomic_DNA"/>
</dbReference>
<dbReference type="PANTHER" id="PTHR24006">
    <property type="entry name" value="UBIQUITIN CARBOXYL-TERMINAL HYDROLASE"/>
    <property type="match status" value="1"/>
</dbReference>
<dbReference type="GO" id="GO:0006508">
    <property type="term" value="P:proteolysis"/>
    <property type="evidence" value="ECO:0007669"/>
    <property type="project" value="UniProtKB-KW"/>
</dbReference>
<evidence type="ECO:0000256" key="4">
    <source>
        <dbReference type="ARBA" id="ARBA00012759"/>
    </source>
</evidence>
<feature type="compositionally biased region" description="Low complexity" evidence="10">
    <location>
        <begin position="1166"/>
        <end position="1177"/>
    </location>
</feature>
<feature type="compositionally biased region" description="Acidic residues" evidence="10">
    <location>
        <begin position="1057"/>
        <end position="1076"/>
    </location>
</feature>
<feature type="compositionally biased region" description="Acidic residues" evidence="10">
    <location>
        <begin position="1289"/>
        <end position="1302"/>
    </location>
</feature>
<feature type="compositionally biased region" description="Low complexity" evidence="10">
    <location>
        <begin position="779"/>
        <end position="794"/>
    </location>
</feature>
<feature type="region of interest" description="Disordered" evidence="10">
    <location>
        <begin position="1022"/>
        <end position="1134"/>
    </location>
</feature>
<dbReference type="eggNOG" id="KOG1863">
    <property type="taxonomic scope" value="Eukaryota"/>
</dbReference>
<feature type="region of interest" description="Disordered" evidence="10">
    <location>
        <begin position="441"/>
        <end position="554"/>
    </location>
</feature>